<gene>
    <name evidence="1" type="ORF">GEV33_000380</name>
</gene>
<accession>A0A8J6LR15</accession>
<reference evidence="1" key="2">
    <citation type="submission" date="2021-08" db="EMBL/GenBank/DDBJ databases">
        <authorList>
            <person name="Eriksson T."/>
        </authorList>
    </citation>
    <scope>NUCLEOTIDE SEQUENCE</scope>
    <source>
        <strain evidence="1">Stoneville</strain>
        <tissue evidence="1">Whole head</tissue>
    </source>
</reference>
<evidence type="ECO:0000313" key="2">
    <source>
        <dbReference type="Proteomes" id="UP000719412"/>
    </source>
</evidence>
<protein>
    <submittedName>
        <fullName evidence="1">Uncharacterized protein</fullName>
    </submittedName>
</protein>
<sequence>MLKNEIKEREGRMRARRPVVLEKDGAGARPVLAPDDNGRGWTDGRITFC</sequence>
<evidence type="ECO:0000313" key="1">
    <source>
        <dbReference type="EMBL" id="KAH0822411.1"/>
    </source>
</evidence>
<keyword evidence="2" id="KW-1185">Reference proteome</keyword>
<organism evidence="1 2">
    <name type="scientific">Tenebrio molitor</name>
    <name type="common">Yellow mealworm beetle</name>
    <dbReference type="NCBI Taxonomy" id="7067"/>
    <lineage>
        <taxon>Eukaryota</taxon>
        <taxon>Metazoa</taxon>
        <taxon>Ecdysozoa</taxon>
        <taxon>Arthropoda</taxon>
        <taxon>Hexapoda</taxon>
        <taxon>Insecta</taxon>
        <taxon>Pterygota</taxon>
        <taxon>Neoptera</taxon>
        <taxon>Endopterygota</taxon>
        <taxon>Coleoptera</taxon>
        <taxon>Polyphaga</taxon>
        <taxon>Cucujiformia</taxon>
        <taxon>Tenebrionidae</taxon>
        <taxon>Tenebrio</taxon>
    </lineage>
</organism>
<name>A0A8J6LR15_TENMO</name>
<dbReference type="AlphaFoldDB" id="A0A8J6LR15"/>
<dbReference type="Proteomes" id="UP000719412">
    <property type="component" value="Unassembled WGS sequence"/>
</dbReference>
<reference evidence="1" key="1">
    <citation type="journal article" date="2020" name="J Insects Food Feed">
        <title>The yellow mealworm (Tenebrio molitor) genome: a resource for the emerging insects as food and feed industry.</title>
        <authorList>
            <person name="Eriksson T."/>
            <person name="Andere A."/>
            <person name="Kelstrup H."/>
            <person name="Emery V."/>
            <person name="Picard C."/>
        </authorList>
    </citation>
    <scope>NUCLEOTIDE SEQUENCE</scope>
    <source>
        <strain evidence="1">Stoneville</strain>
        <tissue evidence="1">Whole head</tissue>
    </source>
</reference>
<proteinExistence type="predicted"/>
<comment type="caution">
    <text evidence="1">The sequence shown here is derived from an EMBL/GenBank/DDBJ whole genome shotgun (WGS) entry which is preliminary data.</text>
</comment>
<dbReference type="EMBL" id="JABDTM020002441">
    <property type="protein sequence ID" value="KAH0822411.1"/>
    <property type="molecule type" value="Genomic_DNA"/>
</dbReference>